<dbReference type="Proteomes" id="UP000186336">
    <property type="component" value="Chromosome"/>
</dbReference>
<accession>A0A1P8MYL8</accession>
<dbReference type="KEGG" id="tom:BWR18_16010"/>
<name>A0A1P8MYL8_9RHOB</name>
<keyword evidence="3" id="KW-1185">Reference proteome</keyword>
<proteinExistence type="predicted"/>
<feature type="domain" description="DUF4166" evidence="1">
    <location>
        <begin position="30"/>
        <end position="210"/>
    </location>
</feature>
<sequence>MQARPVPHPDLPLADHRFSDLLGQESWMKLPAAVRRRFGKRVRGGASVAYQGVVTHMHMNWSGWALTQVTRLIGAPLPYDRSCVGKPAVVIVTEDIAGNGQFWIRQYGRASGFPQMIHSSKRFAGVTGIEEYIGYGIGMALRVVEENGALLFKSDHYFLSVLGKRIKMPKLIAPGQLTIGHHDLGAGRFRFSMQLRHVVFGNVLSQDAEFQDAKE</sequence>
<protein>
    <recommendedName>
        <fullName evidence="1">DUF4166 domain-containing protein</fullName>
    </recommendedName>
</protein>
<dbReference type="EMBL" id="CP019312">
    <property type="protein sequence ID" value="APX13019.1"/>
    <property type="molecule type" value="Genomic_DNA"/>
</dbReference>
<evidence type="ECO:0000313" key="3">
    <source>
        <dbReference type="Proteomes" id="UP000186336"/>
    </source>
</evidence>
<dbReference type="OrthoDB" id="8844917at2"/>
<dbReference type="Pfam" id="PF13761">
    <property type="entry name" value="DUF4166"/>
    <property type="match status" value="1"/>
</dbReference>
<evidence type="ECO:0000313" key="2">
    <source>
        <dbReference type="EMBL" id="APX13019.1"/>
    </source>
</evidence>
<dbReference type="AlphaFoldDB" id="A0A1P8MYL8"/>
<gene>
    <name evidence="2" type="ORF">BWR18_16010</name>
</gene>
<dbReference type="InterPro" id="IPR025311">
    <property type="entry name" value="DUF4166"/>
</dbReference>
<reference evidence="2 3" key="1">
    <citation type="submission" date="2017-01" db="EMBL/GenBank/DDBJ databases">
        <title>Complete genome of Tateyamaria omphalii DOK1-4 isolated from seawater in Dokdo.</title>
        <authorList>
            <person name="Kim J.H."/>
            <person name="Chi W.-J."/>
        </authorList>
    </citation>
    <scope>NUCLEOTIDE SEQUENCE [LARGE SCALE GENOMIC DNA]</scope>
    <source>
        <strain evidence="2 3">DOK1-4</strain>
    </source>
</reference>
<organism evidence="2 3">
    <name type="scientific">Tateyamaria omphalii</name>
    <dbReference type="NCBI Taxonomy" id="299262"/>
    <lineage>
        <taxon>Bacteria</taxon>
        <taxon>Pseudomonadati</taxon>
        <taxon>Pseudomonadota</taxon>
        <taxon>Alphaproteobacteria</taxon>
        <taxon>Rhodobacterales</taxon>
        <taxon>Roseobacteraceae</taxon>
        <taxon>Tateyamaria</taxon>
    </lineage>
</organism>
<evidence type="ECO:0000259" key="1">
    <source>
        <dbReference type="Pfam" id="PF13761"/>
    </source>
</evidence>
<dbReference type="STRING" id="299262.BWR18_16010"/>